<evidence type="ECO:0000256" key="1">
    <source>
        <dbReference type="SAM" id="Phobius"/>
    </source>
</evidence>
<feature type="domain" description="DUF1468" evidence="2">
    <location>
        <begin position="17"/>
        <end position="153"/>
    </location>
</feature>
<dbReference type="EMBL" id="CP000272">
    <property type="protein sequence ID" value="ABE36888.1"/>
    <property type="molecule type" value="Genomic_DNA"/>
</dbReference>
<proteinExistence type="predicted"/>
<gene>
    <name evidence="3" type="ORF">Bxe_C1017</name>
</gene>
<dbReference type="RefSeq" id="WP_011494135.1">
    <property type="nucleotide sequence ID" value="NC_007953.1"/>
</dbReference>
<dbReference type="KEGG" id="bxb:DR64_7435"/>
<dbReference type="STRING" id="266265.Bxe_C1017"/>
<sequence length="159" mass="17312">MKARRFINPYNRDYYGGALMLLVGLGVVTQGLSYDVGSLSHMGPGFFPVSLGVILSLVGVGIAFGARRIDSDAKLEEEPLPPEWRGWICIVLSVIAFVILGRYGGLLPASFAIVFISALGDRQNTLLSAMVLAFSVCVICVVVFWWALQLQLPLFTWAS</sequence>
<reference evidence="3 4" key="1">
    <citation type="journal article" date="2006" name="Proc. Natl. Acad. Sci. U.S.A.">
        <title>Burkholderia xenovorans LB400 harbors a multi-replicon, 9.73-Mbp genome shaped for versatility.</title>
        <authorList>
            <person name="Chain P.S."/>
            <person name="Denef V.J."/>
            <person name="Konstantinidis K.T."/>
            <person name="Vergez L.M."/>
            <person name="Agullo L."/>
            <person name="Reyes V.L."/>
            <person name="Hauser L."/>
            <person name="Cordova M."/>
            <person name="Gomez L."/>
            <person name="Gonzalez M."/>
            <person name="Land M."/>
            <person name="Lao V."/>
            <person name="Larimer F."/>
            <person name="LiPuma J.J."/>
            <person name="Mahenthiralingam E."/>
            <person name="Malfatti S.A."/>
            <person name="Marx C.J."/>
            <person name="Parnell J.J."/>
            <person name="Ramette A."/>
            <person name="Richardson P."/>
            <person name="Seeger M."/>
            <person name="Smith D."/>
            <person name="Spilker T."/>
            <person name="Sul W.J."/>
            <person name="Tsoi T.V."/>
            <person name="Ulrich L.E."/>
            <person name="Zhulin I.B."/>
            <person name="Tiedje J.M."/>
        </authorList>
    </citation>
    <scope>NUCLEOTIDE SEQUENCE [LARGE SCALE GENOMIC DNA]</scope>
    <source>
        <strain evidence="3 4">LB400</strain>
    </source>
</reference>
<dbReference type="Proteomes" id="UP000001817">
    <property type="component" value="Chromosome 3"/>
</dbReference>
<dbReference type="eggNOG" id="ENOG50316R5">
    <property type="taxonomic scope" value="Bacteria"/>
</dbReference>
<dbReference type="InterPro" id="IPR009936">
    <property type="entry name" value="DUF1468"/>
</dbReference>
<protein>
    <submittedName>
        <fullName evidence="3">Tripartite tricarboxylate transporter(TTT) family, TctB (4TM) subunit</fullName>
    </submittedName>
</protein>
<keyword evidence="1" id="KW-0472">Membrane</keyword>
<feature type="transmembrane region" description="Helical" evidence="1">
    <location>
        <begin position="12"/>
        <end position="33"/>
    </location>
</feature>
<feature type="transmembrane region" description="Helical" evidence="1">
    <location>
        <begin position="87"/>
        <end position="120"/>
    </location>
</feature>
<keyword evidence="4" id="KW-1185">Reference proteome</keyword>
<feature type="transmembrane region" description="Helical" evidence="1">
    <location>
        <begin position="126"/>
        <end position="148"/>
    </location>
</feature>
<keyword evidence="1" id="KW-1133">Transmembrane helix</keyword>
<name>Q13GA1_PARXL</name>
<dbReference type="OrthoDB" id="8965982at2"/>
<dbReference type="AlphaFoldDB" id="Q13GA1"/>
<keyword evidence="1" id="KW-0812">Transmembrane</keyword>
<dbReference type="PATRIC" id="fig|266265.5.peg.8779"/>
<dbReference type="KEGG" id="bxe:Bxe_C1017"/>
<feature type="transmembrane region" description="Helical" evidence="1">
    <location>
        <begin position="45"/>
        <end position="66"/>
    </location>
</feature>
<evidence type="ECO:0000313" key="3">
    <source>
        <dbReference type="EMBL" id="ABE36888.1"/>
    </source>
</evidence>
<organism evidence="3 4">
    <name type="scientific">Paraburkholderia xenovorans (strain LB400)</name>
    <dbReference type="NCBI Taxonomy" id="266265"/>
    <lineage>
        <taxon>Bacteria</taxon>
        <taxon>Pseudomonadati</taxon>
        <taxon>Pseudomonadota</taxon>
        <taxon>Betaproteobacteria</taxon>
        <taxon>Burkholderiales</taxon>
        <taxon>Burkholderiaceae</taxon>
        <taxon>Paraburkholderia</taxon>
    </lineage>
</organism>
<accession>Q13GA1</accession>
<evidence type="ECO:0000259" key="2">
    <source>
        <dbReference type="Pfam" id="PF07331"/>
    </source>
</evidence>
<dbReference type="Pfam" id="PF07331">
    <property type="entry name" value="TctB"/>
    <property type="match status" value="1"/>
</dbReference>
<evidence type="ECO:0000313" key="4">
    <source>
        <dbReference type="Proteomes" id="UP000001817"/>
    </source>
</evidence>